<evidence type="ECO:0000256" key="1">
    <source>
        <dbReference type="SAM" id="Phobius"/>
    </source>
</evidence>
<keyword evidence="3" id="KW-1185">Reference proteome</keyword>
<organism evidence="2 3">
    <name type="scientific">Nakaseomyces bracarensis</name>
    <dbReference type="NCBI Taxonomy" id="273131"/>
    <lineage>
        <taxon>Eukaryota</taxon>
        <taxon>Fungi</taxon>
        <taxon>Dikarya</taxon>
        <taxon>Ascomycota</taxon>
        <taxon>Saccharomycotina</taxon>
        <taxon>Saccharomycetes</taxon>
        <taxon>Saccharomycetales</taxon>
        <taxon>Saccharomycetaceae</taxon>
        <taxon>Nakaseomyces</taxon>
    </lineage>
</organism>
<dbReference type="EMBL" id="JBEVYD010000007">
    <property type="protein sequence ID" value="KAL3231435.1"/>
    <property type="molecule type" value="Genomic_DNA"/>
</dbReference>
<feature type="transmembrane region" description="Helical" evidence="1">
    <location>
        <begin position="178"/>
        <end position="195"/>
    </location>
</feature>
<keyword evidence="1" id="KW-0812">Transmembrane</keyword>
<evidence type="ECO:0000313" key="3">
    <source>
        <dbReference type="Proteomes" id="UP001623330"/>
    </source>
</evidence>
<proteinExistence type="predicted"/>
<accession>A0ABR4NSW7</accession>
<gene>
    <name evidence="2" type="ORF">RNJ44_00470</name>
</gene>
<keyword evidence="1" id="KW-1133">Transmembrane helix</keyword>
<protein>
    <submittedName>
        <fullName evidence="2">Uncharacterized protein</fullName>
    </submittedName>
</protein>
<dbReference type="Proteomes" id="UP001623330">
    <property type="component" value="Unassembled WGS sequence"/>
</dbReference>
<feature type="transmembrane region" description="Helical" evidence="1">
    <location>
        <begin position="12"/>
        <end position="32"/>
    </location>
</feature>
<sequence>MFIYKIFQLYQLQGAFLYLALLLRWLVLMPLVGSRFLPGGIHEFLIYLLGVTSIFDILWGVYFRGFVGGVLNRNTLKSLNYLLVIANLHFYDDYEHAPLLRTSAYSSFIIALSLFESYQHWCKLFKRGPNHKRKTTYWKFISLFIVPVLFLSEFYLLLLNLNTPNFHMSDSLESFDKFILVIYFPVALTAYKKYLSRR</sequence>
<evidence type="ECO:0000313" key="2">
    <source>
        <dbReference type="EMBL" id="KAL3231435.1"/>
    </source>
</evidence>
<reference evidence="2 3" key="1">
    <citation type="submission" date="2024-05" db="EMBL/GenBank/DDBJ databases">
        <title>Long read based assembly of the Candida bracarensis genome reveals expanded adhesin content.</title>
        <authorList>
            <person name="Marcet-Houben M."/>
            <person name="Ksiezopolska E."/>
            <person name="Gabaldon T."/>
        </authorList>
    </citation>
    <scope>NUCLEOTIDE SEQUENCE [LARGE SCALE GENOMIC DNA]</scope>
    <source>
        <strain evidence="2 3">CBM6</strain>
    </source>
</reference>
<comment type="caution">
    <text evidence="2">The sequence shown here is derived from an EMBL/GenBank/DDBJ whole genome shotgun (WGS) entry which is preliminary data.</text>
</comment>
<name>A0ABR4NSW7_9SACH</name>
<keyword evidence="1" id="KW-0472">Membrane</keyword>
<feature type="transmembrane region" description="Helical" evidence="1">
    <location>
        <begin position="136"/>
        <end position="158"/>
    </location>
</feature>
<feature type="transmembrane region" description="Helical" evidence="1">
    <location>
        <begin position="44"/>
        <end position="63"/>
    </location>
</feature>
<feature type="transmembrane region" description="Helical" evidence="1">
    <location>
        <begin position="97"/>
        <end position="115"/>
    </location>
</feature>